<dbReference type="InterPro" id="IPR025714">
    <property type="entry name" value="Methyltranfer_dom"/>
</dbReference>
<dbReference type="InterPro" id="IPR029063">
    <property type="entry name" value="SAM-dependent_MTases_sf"/>
</dbReference>
<dbReference type="InterPro" id="IPR048711">
    <property type="entry name" value="WHD_Rv2258c"/>
</dbReference>
<evidence type="ECO:0000313" key="4">
    <source>
        <dbReference type="Proteomes" id="UP000230750"/>
    </source>
</evidence>
<dbReference type="SUPFAM" id="SSF53335">
    <property type="entry name" value="S-adenosyl-L-methionine-dependent methyltransferases"/>
    <property type="match status" value="1"/>
</dbReference>
<dbReference type="AlphaFoldDB" id="A0A2G8KJX0"/>
<dbReference type="InterPro" id="IPR036388">
    <property type="entry name" value="WH-like_DNA-bd_sf"/>
</dbReference>
<dbReference type="Proteomes" id="UP000230750">
    <property type="component" value="Unassembled WGS sequence"/>
</dbReference>
<evidence type="ECO:0000259" key="2">
    <source>
        <dbReference type="Pfam" id="PF21320"/>
    </source>
</evidence>
<feature type="domain" description="Methyltransferase" evidence="1">
    <location>
        <begin position="176"/>
        <end position="337"/>
    </location>
</feature>
<accession>A0A2G8KJX0</accession>
<dbReference type="OrthoDB" id="565050at2759"/>
<gene>
    <name evidence="3" type="ORF">BSL78_14814</name>
</gene>
<organism evidence="3 4">
    <name type="scientific">Stichopus japonicus</name>
    <name type="common">Sea cucumber</name>
    <dbReference type="NCBI Taxonomy" id="307972"/>
    <lineage>
        <taxon>Eukaryota</taxon>
        <taxon>Metazoa</taxon>
        <taxon>Echinodermata</taxon>
        <taxon>Eleutherozoa</taxon>
        <taxon>Echinozoa</taxon>
        <taxon>Holothuroidea</taxon>
        <taxon>Aspidochirotacea</taxon>
        <taxon>Aspidochirotida</taxon>
        <taxon>Stichopodidae</taxon>
        <taxon>Apostichopus</taxon>
    </lineage>
</organism>
<proteinExistence type="predicted"/>
<dbReference type="STRING" id="307972.A0A2G8KJX0"/>
<dbReference type="Gene3D" id="3.40.50.150">
    <property type="entry name" value="Vaccinia Virus protein VP39"/>
    <property type="match status" value="1"/>
</dbReference>
<dbReference type="Pfam" id="PF13847">
    <property type="entry name" value="Methyltransf_31"/>
    <property type="match status" value="1"/>
</dbReference>
<sequence length="363" mass="39689">MSSKEPSETSEEFAARVGAILANGFASLGIALGHEVGLFDILSDMKEPKSSQEIADAGNFKERYVREWLGAMVTARIVELDSTGENYFLPPNRSPALTHNGKLSDGVVMSSLIPTFGGNVFGQVKACFKKDGPRGVSFDAYCASYEVVGRMTENYLEKNPIASLLSKYPDLTKRLDKGISVVDIGCGHGLTTTELAKAYPNSTFCGVDLDEVSIQDAKDKAAGLNLTNTEFIVADDTKLPADWTNKFEFAILFETLHDQAYPDKAIGEVYRILASDGVCLVVEPTSFSKVKDNRDKLEGIHVFYMASLMFCMPTSLYSEGGMGLGAVWGWEKATELITAAGFKVCTVVQDLKTVYQHFYCMKK</sequence>
<dbReference type="InterPro" id="IPR053173">
    <property type="entry name" value="SAM-binding_MTase"/>
</dbReference>
<dbReference type="InterPro" id="IPR036390">
    <property type="entry name" value="WH_DNA-bd_sf"/>
</dbReference>
<evidence type="ECO:0000313" key="3">
    <source>
        <dbReference type="EMBL" id="PIK48309.1"/>
    </source>
</evidence>
<dbReference type="EMBL" id="MRZV01000529">
    <property type="protein sequence ID" value="PIK48309.1"/>
    <property type="molecule type" value="Genomic_DNA"/>
</dbReference>
<dbReference type="SUPFAM" id="SSF46785">
    <property type="entry name" value="Winged helix' DNA-binding domain"/>
    <property type="match status" value="1"/>
</dbReference>
<evidence type="ECO:0000259" key="1">
    <source>
        <dbReference type="Pfam" id="PF13847"/>
    </source>
</evidence>
<protein>
    <submittedName>
        <fullName evidence="3">Uncharacterized protein</fullName>
    </submittedName>
</protein>
<dbReference type="Gene3D" id="1.10.10.10">
    <property type="entry name" value="Winged helix-like DNA-binding domain superfamily/Winged helix DNA-binding domain"/>
    <property type="match status" value="1"/>
</dbReference>
<name>A0A2G8KJX0_STIJA</name>
<dbReference type="PANTHER" id="PTHR45128">
    <property type="entry name" value="METHYLTRANSFERASE TYPE 11"/>
    <property type="match status" value="1"/>
</dbReference>
<dbReference type="Pfam" id="PF21320">
    <property type="entry name" value="WHD_Rv2258c"/>
    <property type="match status" value="1"/>
</dbReference>
<reference evidence="3 4" key="1">
    <citation type="journal article" date="2017" name="PLoS Biol.">
        <title>The sea cucumber genome provides insights into morphological evolution and visceral regeneration.</title>
        <authorList>
            <person name="Zhang X."/>
            <person name="Sun L."/>
            <person name="Yuan J."/>
            <person name="Sun Y."/>
            <person name="Gao Y."/>
            <person name="Zhang L."/>
            <person name="Li S."/>
            <person name="Dai H."/>
            <person name="Hamel J.F."/>
            <person name="Liu C."/>
            <person name="Yu Y."/>
            <person name="Liu S."/>
            <person name="Lin W."/>
            <person name="Guo K."/>
            <person name="Jin S."/>
            <person name="Xu P."/>
            <person name="Storey K.B."/>
            <person name="Huan P."/>
            <person name="Zhang T."/>
            <person name="Zhou Y."/>
            <person name="Zhang J."/>
            <person name="Lin C."/>
            <person name="Li X."/>
            <person name="Xing L."/>
            <person name="Huo D."/>
            <person name="Sun M."/>
            <person name="Wang L."/>
            <person name="Mercier A."/>
            <person name="Li F."/>
            <person name="Yang H."/>
            <person name="Xiang J."/>
        </authorList>
    </citation>
    <scope>NUCLEOTIDE SEQUENCE [LARGE SCALE GENOMIC DNA]</scope>
    <source>
        <strain evidence="3">Shaxun</strain>
        <tissue evidence="3">Muscle</tissue>
    </source>
</reference>
<dbReference type="PANTHER" id="PTHR45128:SF1">
    <property type="entry name" value="S-ADENOSYLMETHIONINE-DEPENDENT METHYLTRANSFERASE RV2258C"/>
    <property type="match status" value="1"/>
</dbReference>
<comment type="caution">
    <text evidence="3">The sequence shown here is derived from an EMBL/GenBank/DDBJ whole genome shotgun (WGS) entry which is preliminary data.</text>
</comment>
<dbReference type="CDD" id="cd02440">
    <property type="entry name" value="AdoMet_MTases"/>
    <property type="match status" value="1"/>
</dbReference>
<feature type="domain" description="S-adenosylmethionine-dependent methyltransferase Rv2258c-like winged HTH" evidence="2">
    <location>
        <begin position="26"/>
        <end position="98"/>
    </location>
</feature>
<keyword evidence="4" id="KW-1185">Reference proteome</keyword>